<accession>K4IVA9</accession>
<evidence type="ECO:0000256" key="1">
    <source>
        <dbReference type="SAM" id="Phobius"/>
    </source>
</evidence>
<feature type="transmembrane region" description="Helical" evidence="1">
    <location>
        <begin position="369"/>
        <end position="389"/>
    </location>
</feature>
<dbReference type="HOGENOM" id="CLU_699840_0_0_10"/>
<dbReference type="eggNOG" id="ENOG502Z7J3">
    <property type="taxonomic scope" value="Bacteria"/>
</dbReference>
<keyword evidence="2" id="KW-0732">Signal</keyword>
<feature type="transmembrane region" description="Helical" evidence="1">
    <location>
        <begin position="198"/>
        <end position="218"/>
    </location>
</feature>
<dbReference type="STRING" id="313595.P700755_002667"/>
<evidence type="ECO:0000256" key="2">
    <source>
        <dbReference type="SAM" id="SignalP"/>
    </source>
</evidence>
<keyword evidence="4" id="KW-1185">Reference proteome</keyword>
<dbReference type="OrthoDB" id="7054801at2"/>
<evidence type="ECO:0000313" key="4">
    <source>
        <dbReference type="Proteomes" id="UP000008514"/>
    </source>
</evidence>
<feature type="transmembrane region" description="Helical" evidence="1">
    <location>
        <begin position="311"/>
        <end position="330"/>
    </location>
</feature>
<reference evidence="3" key="2">
    <citation type="submission" date="2012-09" db="EMBL/GenBank/DDBJ databases">
        <title>The complete sequence of Psychroflexus torquis an extreme psychrophile from sea-ice that is stimulated by light.</title>
        <authorList>
            <person name="Feng S."/>
            <person name="Powell S.M."/>
            <person name="Bowman J.P."/>
        </authorList>
    </citation>
    <scope>NUCLEOTIDE SEQUENCE [LARGE SCALE GENOMIC DNA]</scope>
    <source>
        <strain evidence="3">ATCC 700755</strain>
    </source>
</reference>
<keyword evidence="1" id="KW-0472">Membrane</keyword>
<dbReference type="AlphaFoldDB" id="K4IVA9"/>
<organism evidence="3 4">
    <name type="scientific">Psychroflexus torquis (strain ATCC 700755 / CIP 106069 / ACAM 623)</name>
    <dbReference type="NCBI Taxonomy" id="313595"/>
    <lineage>
        <taxon>Bacteria</taxon>
        <taxon>Pseudomonadati</taxon>
        <taxon>Bacteroidota</taxon>
        <taxon>Flavobacteriia</taxon>
        <taxon>Flavobacteriales</taxon>
        <taxon>Flavobacteriaceae</taxon>
        <taxon>Psychroflexus</taxon>
    </lineage>
</organism>
<dbReference type="Proteomes" id="UP000008514">
    <property type="component" value="Chromosome"/>
</dbReference>
<name>K4IVA9_PSYTT</name>
<feature type="transmembrane region" description="Helical" evidence="1">
    <location>
        <begin position="225"/>
        <end position="245"/>
    </location>
</feature>
<dbReference type="InterPro" id="IPR043747">
    <property type="entry name" value="DUF5692"/>
</dbReference>
<proteinExistence type="predicted"/>
<keyword evidence="1" id="KW-1133">Transmembrane helix</keyword>
<dbReference type="RefSeq" id="WP_015024973.1">
    <property type="nucleotide sequence ID" value="NC_018721.1"/>
</dbReference>
<feature type="transmembrane region" description="Helical" evidence="1">
    <location>
        <begin position="257"/>
        <end position="274"/>
    </location>
</feature>
<dbReference type="Pfam" id="PF18948">
    <property type="entry name" value="DUF5692"/>
    <property type="match status" value="1"/>
</dbReference>
<dbReference type="KEGG" id="ptq:P700755_002667"/>
<feature type="transmembrane region" description="Helical" evidence="1">
    <location>
        <begin position="174"/>
        <end position="192"/>
    </location>
</feature>
<sequence length="420" mass="48274">MKNLIPKWILLLFTFALTSANLFAAEYGEYVDTDYSSEINTTPNDMQNAKPKDIGKLQGNMEGNTGEGDSYFSLDFRNDGTVTIKKQFSGNNLTEEKTWNTNGKALEIISDKGSEIHDFDGKQLKYVKSETYSVEMGTKTLMLTENHKGLSFIHLIGVLLVLMFLNELFRRYKWAAYLFFGLIPLIMIPIWMDNGIVYWFRWVKLYSVVMACVWFVAIRYTKLGTFKFAVFIAAAFLAVNIFEAVTQDFSLGFLPNTLNAIAGILSIITLSKWKNIGPDQSKHKDMVWPAMTMFWIIAYDIWNFTFVYLNFPGHAAFHFMVLLSCTLPILPKRGAWLQARAFTLGIWMMYLFTFGSFVDSVIVELPRNYNFMMFFAIFSIVANLAYALYHFRYVLTGKTPKNFRVGQDETEEVNTTEQVV</sequence>
<keyword evidence="1" id="KW-0812">Transmembrane</keyword>
<feature type="transmembrane region" description="Helical" evidence="1">
    <location>
        <begin position="286"/>
        <end position="305"/>
    </location>
</feature>
<dbReference type="EMBL" id="CP003879">
    <property type="protein sequence ID" value="AFU69410.1"/>
    <property type="molecule type" value="Genomic_DNA"/>
</dbReference>
<feature type="transmembrane region" description="Helical" evidence="1">
    <location>
        <begin position="149"/>
        <end position="169"/>
    </location>
</feature>
<protein>
    <submittedName>
        <fullName evidence="3">Uncharacterized protein</fullName>
    </submittedName>
</protein>
<evidence type="ECO:0000313" key="3">
    <source>
        <dbReference type="EMBL" id="AFU69410.1"/>
    </source>
</evidence>
<gene>
    <name evidence="3" type="ordered locus">P700755_002667</name>
</gene>
<feature type="chain" id="PRO_5003877753" evidence="2">
    <location>
        <begin position="25"/>
        <end position="420"/>
    </location>
</feature>
<feature type="transmembrane region" description="Helical" evidence="1">
    <location>
        <begin position="342"/>
        <end position="363"/>
    </location>
</feature>
<reference evidence="3" key="1">
    <citation type="submission" date="2006-03" db="EMBL/GenBank/DDBJ databases">
        <authorList>
            <person name="Bowman J."/>
            <person name="Ferriera S."/>
            <person name="Johnson J."/>
            <person name="Kravitz S."/>
            <person name="Halpern A."/>
            <person name="Remington K."/>
            <person name="Beeson K."/>
            <person name="Tran B."/>
            <person name="Rogers Y.-H."/>
            <person name="Friedman R."/>
            <person name="Venter J.C."/>
        </authorList>
    </citation>
    <scope>NUCLEOTIDE SEQUENCE [LARGE SCALE GENOMIC DNA]</scope>
    <source>
        <strain evidence="3">ATCC 700755</strain>
    </source>
</reference>
<feature type="signal peptide" evidence="2">
    <location>
        <begin position="1"/>
        <end position="24"/>
    </location>
</feature>